<dbReference type="RefSeq" id="WP_025911563.1">
    <property type="nucleotide sequence ID" value="NZ_KQ758639.1"/>
</dbReference>
<dbReference type="SMART" id="SM00849">
    <property type="entry name" value="Lactamase_B"/>
    <property type="match status" value="1"/>
</dbReference>
<keyword evidence="4" id="KW-0862">Zinc</keyword>
<keyword evidence="3" id="KW-0378">Hydrolase</keyword>
<accession>A0A0V8JN04</accession>
<reference evidence="6 7" key="1">
    <citation type="submission" date="2015-11" db="EMBL/GenBank/DDBJ databases">
        <title>Bacillus caseinolyticus sp nov.</title>
        <authorList>
            <person name="Dastager S.G."/>
            <person name="Mawlankar R."/>
        </authorList>
    </citation>
    <scope>NUCLEOTIDE SEQUENCE [LARGE SCALE GENOMIC DNA]</scope>
    <source>
        <strain evidence="6 7">SGD-V-76</strain>
    </source>
</reference>
<comment type="caution">
    <text evidence="6">The sequence shown here is derived from an EMBL/GenBank/DDBJ whole genome shotgun (WGS) entry which is preliminary data.</text>
</comment>
<organism evidence="6 7">
    <name type="scientific">Priestia veravalensis</name>
    <dbReference type="NCBI Taxonomy" id="1414648"/>
    <lineage>
        <taxon>Bacteria</taxon>
        <taxon>Bacillati</taxon>
        <taxon>Bacillota</taxon>
        <taxon>Bacilli</taxon>
        <taxon>Bacillales</taxon>
        <taxon>Bacillaceae</taxon>
        <taxon>Priestia</taxon>
    </lineage>
</organism>
<dbReference type="GO" id="GO:0016787">
    <property type="term" value="F:hydrolase activity"/>
    <property type="evidence" value="ECO:0007669"/>
    <property type="project" value="UniProtKB-KW"/>
</dbReference>
<evidence type="ECO:0000313" key="6">
    <source>
        <dbReference type="EMBL" id="KSU88427.1"/>
    </source>
</evidence>
<dbReference type="Gene3D" id="3.60.15.10">
    <property type="entry name" value="Ribonuclease Z/Hydroxyacylglutathione hydrolase-like"/>
    <property type="match status" value="1"/>
</dbReference>
<feature type="domain" description="Metallo-beta-lactamase" evidence="5">
    <location>
        <begin position="12"/>
        <end position="191"/>
    </location>
</feature>
<gene>
    <name evidence="6" type="ORF">AS180_07555</name>
</gene>
<dbReference type="PANTHER" id="PTHR46233:SF3">
    <property type="entry name" value="HYDROXYACYLGLUTATHIONE HYDROLASE GLOC"/>
    <property type="match status" value="1"/>
</dbReference>
<dbReference type="CDD" id="cd06262">
    <property type="entry name" value="metallo-hydrolase-like_MBL-fold"/>
    <property type="match status" value="1"/>
</dbReference>
<evidence type="ECO:0000256" key="1">
    <source>
        <dbReference type="ARBA" id="ARBA00001947"/>
    </source>
</evidence>
<dbReference type="GeneID" id="93683705"/>
<dbReference type="AlphaFoldDB" id="A0A0V8JN04"/>
<dbReference type="EMBL" id="LNQP01000023">
    <property type="protein sequence ID" value="KSU88427.1"/>
    <property type="molecule type" value="Genomic_DNA"/>
</dbReference>
<dbReference type="PANTHER" id="PTHR46233">
    <property type="entry name" value="HYDROXYACYLGLUTATHIONE HYDROLASE GLOC"/>
    <property type="match status" value="1"/>
</dbReference>
<evidence type="ECO:0000259" key="5">
    <source>
        <dbReference type="SMART" id="SM00849"/>
    </source>
</evidence>
<evidence type="ECO:0000256" key="3">
    <source>
        <dbReference type="ARBA" id="ARBA00022801"/>
    </source>
</evidence>
<evidence type="ECO:0000256" key="4">
    <source>
        <dbReference type="ARBA" id="ARBA00022833"/>
    </source>
</evidence>
<sequence>MKYHRVPLGPIQTNCYLLVNDDKECLIVDPGGEGKKLNQLIHKQQYKPQAVVLTHAHFDHIGGVDEVASHFSIPIYVHKKEKSWLKDPAVNGSTFFGLGEVTVQSDVTLFAGEGSTTIGSFSFELYETPGHSPGSVSLYFKEAELVISGDALFEGSVGRTDLHDGNHEQLLKSIHTKLLVLPEETLVLSGHGGETTIGQEMDHNPFLNGF</sequence>
<keyword evidence="7" id="KW-1185">Reference proteome</keyword>
<dbReference type="InterPro" id="IPR051453">
    <property type="entry name" value="MBL_Glyoxalase_II"/>
</dbReference>
<dbReference type="GO" id="GO:0046872">
    <property type="term" value="F:metal ion binding"/>
    <property type="evidence" value="ECO:0007669"/>
    <property type="project" value="UniProtKB-KW"/>
</dbReference>
<evidence type="ECO:0000313" key="7">
    <source>
        <dbReference type="Proteomes" id="UP000053681"/>
    </source>
</evidence>
<evidence type="ECO:0000256" key="2">
    <source>
        <dbReference type="ARBA" id="ARBA00022723"/>
    </source>
</evidence>
<dbReference type="Proteomes" id="UP000053681">
    <property type="component" value="Unassembled WGS sequence"/>
</dbReference>
<comment type="cofactor">
    <cofactor evidence="1">
        <name>Zn(2+)</name>
        <dbReference type="ChEBI" id="CHEBI:29105"/>
    </cofactor>
</comment>
<dbReference type="InterPro" id="IPR001279">
    <property type="entry name" value="Metallo-B-lactamas"/>
</dbReference>
<dbReference type="InterPro" id="IPR036866">
    <property type="entry name" value="RibonucZ/Hydroxyglut_hydro"/>
</dbReference>
<name>A0A0V8JN04_9BACI</name>
<dbReference type="SUPFAM" id="SSF56281">
    <property type="entry name" value="Metallo-hydrolase/oxidoreductase"/>
    <property type="match status" value="1"/>
</dbReference>
<keyword evidence="2" id="KW-0479">Metal-binding</keyword>
<dbReference type="Pfam" id="PF00753">
    <property type="entry name" value="Lactamase_B"/>
    <property type="match status" value="1"/>
</dbReference>
<proteinExistence type="predicted"/>
<protein>
    <recommendedName>
        <fullName evidence="5">Metallo-beta-lactamase domain-containing protein</fullName>
    </recommendedName>
</protein>